<evidence type="ECO:0000256" key="4">
    <source>
        <dbReference type="ARBA" id="ARBA00022490"/>
    </source>
</evidence>
<dbReference type="PROSITE" id="PS51449">
    <property type="entry name" value="MTTASE_N"/>
    <property type="match status" value="1"/>
</dbReference>
<dbReference type="GO" id="GO:0046872">
    <property type="term" value="F:metal ion binding"/>
    <property type="evidence" value="ECO:0007669"/>
    <property type="project" value="UniProtKB-KW"/>
</dbReference>
<dbReference type="SFLD" id="SFLDS00029">
    <property type="entry name" value="Radical_SAM"/>
    <property type="match status" value="1"/>
</dbReference>
<dbReference type="PROSITE" id="PS50926">
    <property type="entry name" value="TRAM"/>
    <property type="match status" value="1"/>
</dbReference>
<feature type="domain" description="Radical SAM core" evidence="13">
    <location>
        <begin position="73"/>
        <end position="305"/>
    </location>
</feature>
<dbReference type="GO" id="GO:0035597">
    <property type="term" value="F:tRNA-2-methylthio-N(6)-dimethylallyladenosine(37) synthase activity"/>
    <property type="evidence" value="ECO:0007669"/>
    <property type="project" value="UniProtKB-EC"/>
</dbReference>
<dbReference type="InterPro" id="IPR058240">
    <property type="entry name" value="rSAM_sf"/>
</dbReference>
<reference evidence="14" key="1">
    <citation type="submission" date="2020-10" db="EMBL/GenBank/DDBJ databases">
        <authorList>
            <person name="Gilroy R."/>
        </authorList>
    </citation>
    <scope>NUCLEOTIDE SEQUENCE</scope>
    <source>
        <strain evidence="14">17213</strain>
    </source>
</reference>
<dbReference type="Pfam" id="PF01938">
    <property type="entry name" value="TRAM"/>
    <property type="match status" value="1"/>
</dbReference>
<dbReference type="InterPro" id="IPR005839">
    <property type="entry name" value="Methylthiotransferase"/>
</dbReference>
<dbReference type="PROSITE" id="PS01278">
    <property type="entry name" value="MTTASE_RADICAL"/>
    <property type="match status" value="1"/>
</dbReference>
<evidence type="ECO:0000256" key="2">
    <source>
        <dbReference type="ARBA" id="ARBA00003234"/>
    </source>
</evidence>
<dbReference type="InterPro" id="IPR007197">
    <property type="entry name" value="rSAM"/>
</dbReference>
<dbReference type="EC" id="2.8.4.3" evidence="10"/>
<dbReference type="InterPro" id="IPR013848">
    <property type="entry name" value="Methylthiotransferase_N"/>
</dbReference>
<dbReference type="InterPro" id="IPR023404">
    <property type="entry name" value="rSAM_horseshoe"/>
</dbReference>
<evidence type="ECO:0000256" key="6">
    <source>
        <dbReference type="ARBA" id="ARBA00022691"/>
    </source>
</evidence>
<name>A0A9D9D8P7_9GAMM</name>
<keyword evidence="7" id="KW-0479">Metal-binding</keyword>
<dbReference type="Gene3D" id="3.80.30.20">
    <property type="entry name" value="tm_1862 like domain"/>
    <property type="match status" value="1"/>
</dbReference>
<evidence type="ECO:0000256" key="5">
    <source>
        <dbReference type="ARBA" id="ARBA00022679"/>
    </source>
</evidence>
<feature type="domain" description="TRAM" evidence="11">
    <location>
        <begin position="308"/>
        <end position="371"/>
    </location>
</feature>
<keyword evidence="9" id="KW-0411">Iron-sulfur</keyword>
<comment type="function">
    <text evidence="2">Catalyzes the methylthiolation of N6-(dimethylallyl)adenosine (i(6)A), leading to the formation of 2-methylthio-N6-(dimethylallyl)adenosine (ms(2)i(6)A) at position 37 in tRNAs that read codons beginning with uridine.</text>
</comment>
<evidence type="ECO:0000256" key="9">
    <source>
        <dbReference type="ARBA" id="ARBA00023014"/>
    </source>
</evidence>
<dbReference type="InterPro" id="IPR020612">
    <property type="entry name" value="Methylthiotransferase_CS"/>
</dbReference>
<keyword evidence="5 14" id="KW-0808">Transferase</keyword>
<gene>
    <name evidence="14" type="primary">miaB</name>
    <name evidence="14" type="ORF">IAB19_02200</name>
</gene>
<protein>
    <recommendedName>
        <fullName evidence="10">tRNA-2-methylthio-N(6)-dimethylallyladenosine synthase</fullName>
        <ecNumber evidence="10">2.8.4.3</ecNumber>
    </recommendedName>
</protein>
<comment type="caution">
    <text evidence="14">The sequence shown here is derived from an EMBL/GenBank/DDBJ whole genome shotgun (WGS) entry which is preliminary data.</text>
</comment>
<feature type="non-terminal residue" evidence="14">
    <location>
        <position position="1"/>
    </location>
</feature>
<keyword evidence="8" id="KW-0408">Iron</keyword>
<dbReference type="PANTHER" id="PTHR43020:SF2">
    <property type="entry name" value="MITOCHONDRIAL TRNA METHYLTHIOTRANSFERASE CDK5RAP1"/>
    <property type="match status" value="1"/>
</dbReference>
<evidence type="ECO:0000256" key="10">
    <source>
        <dbReference type="ARBA" id="ARBA00033765"/>
    </source>
</evidence>
<dbReference type="InterPro" id="IPR002792">
    <property type="entry name" value="TRAM_dom"/>
</dbReference>
<dbReference type="FunFam" id="3.80.30.20:FF:000001">
    <property type="entry name" value="tRNA-2-methylthio-N(6)-dimethylallyladenosine synthase 2"/>
    <property type="match status" value="1"/>
</dbReference>
<dbReference type="NCBIfam" id="TIGR00089">
    <property type="entry name" value="MiaB/RimO family radical SAM methylthiotransferase"/>
    <property type="match status" value="1"/>
</dbReference>
<reference evidence="14" key="2">
    <citation type="journal article" date="2021" name="PeerJ">
        <title>Extensive microbial diversity within the chicken gut microbiome revealed by metagenomics and culture.</title>
        <authorList>
            <person name="Gilroy R."/>
            <person name="Ravi A."/>
            <person name="Getino M."/>
            <person name="Pursley I."/>
            <person name="Horton D.L."/>
            <person name="Alikhan N.F."/>
            <person name="Baker D."/>
            <person name="Gharbi K."/>
            <person name="Hall N."/>
            <person name="Watson M."/>
            <person name="Adriaenssens E.M."/>
            <person name="Foster-Nyarko E."/>
            <person name="Jarju S."/>
            <person name="Secka A."/>
            <person name="Antonio M."/>
            <person name="Oren A."/>
            <person name="Chaudhuri R.R."/>
            <person name="La Ragione R."/>
            <person name="Hildebrand F."/>
            <person name="Pallen M.J."/>
        </authorList>
    </citation>
    <scope>NUCLEOTIDE SEQUENCE</scope>
    <source>
        <strain evidence="14">17213</strain>
    </source>
</reference>
<dbReference type="CDD" id="cd01335">
    <property type="entry name" value="Radical_SAM"/>
    <property type="match status" value="1"/>
</dbReference>
<dbReference type="SMART" id="SM00729">
    <property type="entry name" value="Elp3"/>
    <property type="match status" value="1"/>
</dbReference>
<keyword evidence="4" id="KW-0963">Cytoplasm</keyword>
<feature type="domain" description="MTTase N-terminal" evidence="12">
    <location>
        <begin position="1"/>
        <end position="50"/>
    </location>
</feature>
<evidence type="ECO:0000259" key="12">
    <source>
        <dbReference type="PROSITE" id="PS51449"/>
    </source>
</evidence>
<accession>A0A9D9D8P7</accession>
<keyword evidence="3" id="KW-0004">4Fe-4S</keyword>
<evidence type="ECO:0000313" key="14">
    <source>
        <dbReference type="EMBL" id="MBO8415174.1"/>
    </source>
</evidence>
<dbReference type="AlphaFoldDB" id="A0A9D9D8P7"/>
<dbReference type="GO" id="GO:0051539">
    <property type="term" value="F:4 iron, 4 sulfur cluster binding"/>
    <property type="evidence" value="ECO:0007669"/>
    <property type="project" value="UniProtKB-KW"/>
</dbReference>
<evidence type="ECO:0000259" key="11">
    <source>
        <dbReference type="PROSITE" id="PS50926"/>
    </source>
</evidence>
<evidence type="ECO:0000256" key="7">
    <source>
        <dbReference type="ARBA" id="ARBA00022723"/>
    </source>
</evidence>
<dbReference type="SFLD" id="SFLDG01082">
    <property type="entry name" value="B12-binding_domain_containing"/>
    <property type="match status" value="1"/>
</dbReference>
<evidence type="ECO:0000259" key="13">
    <source>
        <dbReference type="PROSITE" id="PS51918"/>
    </source>
</evidence>
<dbReference type="NCBIfam" id="TIGR01574">
    <property type="entry name" value="miaB-methiolase"/>
    <property type="match status" value="1"/>
</dbReference>
<dbReference type="PANTHER" id="PTHR43020">
    <property type="entry name" value="CDK5 REGULATORY SUBUNIT-ASSOCIATED PROTEIN 1"/>
    <property type="match status" value="1"/>
</dbReference>
<dbReference type="Pfam" id="PF04055">
    <property type="entry name" value="Radical_SAM"/>
    <property type="match status" value="1"/>
</dbReference>
<organism evidence="14 15">
    <name type="scientific">Candidatus Avisuccinivibrio stercorigallinarum</name>
    <dbReference type="NCBI Taxonomy" id="2840704"/>
    <lineage>
        <taxon>Bacteria</taxon>
        <taxon>Pseudomonadati</taxon>
        <taxon>Pseudomonadota</taxon>
        <taxon>Gammaproteobacteria</taxon>
        <taxon>Aeromonadales</taxon>
        <taxon>Succinivibrionaceae</taxon>
        <taxon>Succinivibrionaceae incertae sedis</taxon>
        <taxon>Candidatus Avisuccinivibrio</taxon>
    </lineage>
</organism>
<dbReference type="PROSITE" id="PS51918">
    <property type="entry name" value="RADICAL_SAM"/>
    <property type="match status" value="1"/>
</dbReference>
<evidence type="ECO:0000256" key="1">
    <source>
        <dbReference type="ARBA" id="ARBA00001966"/>
    </source>
</evidence>
<dbReference type="EMBL" id="JADINH010000037">
    <property type="protein sequence ID" value="MBO8415174.1"/>
    <property type="molecule type" value="Genomic_DNA"/>
</dbReference>
<proteinExistence type="predicted"/>
<dbReference type="GO" id="GO:0005829">
    <property type="term" value="C:cytosol"/>
    <property type="evidence" value="ECO:0007669"/>
    <property type="project" value="TreeGrafter"/>
</dbReference>
<dbReference type="InterPro" id="IPR006638">
    <property type="entry name" value="Elp3/MiaA/NifB-like_rSAM"/>
</dbReference>
<keyword evidence="6" id="KW-0949">S-adenosyl-L-methionine</keyword>
<dbReference type="SFLD" id="SFLDG01061">
    <property type="entry name" value="methylthiotransferase"/>
    <property type="match status" value="1"/>
</dbReference>
<dbReference type="Proteomes" id="UP000823631">
    <property type="component" value="Unassembled WGS sequence"/>
</dbReference>
<evidence type="ECO:0000256" key="8">
    <source>
        <dbReference type="ARBA" id="ARBA00023004"/>
    </source>
</evidence>
<sequence length="371" mass="41331">IITDDTIIALGGCVGSELAEKIIELNKDISVVFGPRTAHRLPALIAAFKAEGRPQVDVESTALEKFDALPEQGQRGVSAFVTIMEGCSNKCSYCIVPYTRGEEESRPLEDILTEVRWHLDNGVKEIHLLGQNVNSYRGLDKDGNVISFSTLLYAIAAIDGVERMRFTTSNPMEFTDDIVEAIGDLPIIADSVHIPVQSGSDRILREMRRHYTSDNYRQLIAKLRAVRPNIYISSDFIVGFPGETEDDFKETMRLVDDIRFDQSFSFIYSKRPGTPAAELDDPVSLAVKKERLYTLQARLEELAAHYSQAMLGTRQQILIEGISRKSASELKARASNNRIVVLEGDSSMIGQMRDVTITKVMAHTLKGELCD</sequence>
<evidence type="ECO:0000256" key="3">
    <source>
        <dbReference type="ARBA" id="ARBA00022485"/>
    </source>
</evidence>
<evidence type="ECO:0000313" key="15">
    <source>
        <dbReference type="Proteomes" id="UP000823631"/>
    </source>
</evidence>
<dbReference type="SUPFAM" id="SSF102114">
    <property type="entry name" value="Radical SAM enzymes"/>
    <property type="match status" value="1"/>
</dbReference>
<comment type="cofactor">
    <cofactor evidence="1">
        <name>[4Fe-4S] cluster</name>
        <dbReference type="ChEBI" id="CHEBI:49883"/>
    </cofactor>
</comment>